<evidence type="ECO:0000256" key="3">
    <source>
        <dbReference type="ARBA" id="ARBA00022598"/>
    </source>
</evidence>
<evidence type="ECO:0000256" key="6">
    <source>
        <dbReference type="ARBA" id="ARBA00022917"/>
    </source>
</evidence>
<evidence type="ECO:0000256" key="5">
    <source>
        <dbReference type="ARBA" id="ARBA00022840"/>
    </source>
</evidence>
<dbReference type="OrthoDB" id="68056at2759"/>
<dbReference type="InterPro" id="IPR009080">
    <property type="entry name" value="tRNAsynth_Ia_anticodon-bd"/>
</dbReference>
<evidence type="ECO:0000256" key="9">
    <source>
        <dbReference type="ARBA" id="ARBA00039495"/>
    </source>
</evidence>
<evidence type="ECO:0000256" key="7">
    <source>
        <dbReference type="ARBA" id="ARBA00023146"/>
    </source>
</evidence>
<dbReference type="InterPro" id="IPR014729">
    <property type="entry name" value="Rossmann-like_a/b/a_fold"/>
</dbReference>
<dbReference type="InterPro" id="IPR035684">
    <property type="entry name" value="ArgRS_core"/>
</dbReference>
<dbReference type="NCBIfam" id="TIGR00456">
    <property type="entry name" value="argS"/>
    <property type="match status" value="1"/>
</dbReference>
<evidence type="ECO:0000256" key="2">
    <source>
        <dbReference type="ARBA" id="ARBA00012837"/>
    </source>
</evidence>
<sequence length="592" mass="67757">MRNNFNHFETWVFLVLQLSKVTGLTEATFLRLIKPLPVLPKKGYKPALTLPLQSLHNELFGDKEQLKRRTSQDELVRLGRNVAKQLSCIDHIQNVSVEKQHLSFQVSVPEITQTILQDVHKQGDQYGFQPKPWQQWKRKKIVVEFSSPNIAKPFHAGHLRSTLIGHFVANLCSQLGHDVVRLNYLGDWGTQFGLLAVGFQKYGSVKELSQNPIQHLFNVYVKINSASKKDPKIMEAARKFFTAMEQGDADSLAVWKRFREFSIKEYISTYQKLGIGFDAYQGESQYGEMAQDVLSVLREQSLIQKSEEGTSVMDLSDYLKSMSTATLAKSDGSSLYLTRDVAAAIDRHQQYRFHRMIYVVDKSQENHLKQLTAILKKMQFSWAEGIEHVPFGRVLGMQTRTGDVVLLEDILEEVKNRMLERMKAKETTKDVANPEDVAQCLGISALILQDLKASLISDYKFDWERILESQGDTGVFLQYTHARLKSIEANYEYEMRDSISTEVLSEPEAEQLIWHIAQFDDAVQNSFDEMEPKHIVAYILRLSRLASRAAQTLRVRGSERNLAESRLHLLVSARKVLSNGMRVLGMRPLDEM</sequence>
<keyword evidence="4 12" id="KW-0547">Nucleotide-binding</keyword>
<keyword evidence="3 12" id="KW-0436">Ligase</keyword>
<dbReference type="GO" id="GO:0032543">
    <property type="term" value="P:mitochondrial translation"/>
    <property type="evidence" value="ECO:0007669"/>
    <property type="project" value="TreeGrafter"/>
</dbReference>
<dbReference type="Proteomes" id="UP000230750">
    <property type="component" value="Unassembled WGS sequence"/>
</dbReference>
<name>A0A2G8LDV0_STIJA</name>
<dbReference type="FunFam" id="1.10.730.10:FF:000006">
    <property type="entry name" value="Arginyl-tRNA synthetase 2, mitochondrial"/>
    <property type="match status" value="1"/>
</dbReference>
<dbReference type="SMART" id="SM00836">
    <property type="entry name" value="DALR_1"/>
    <property type="match status" value="1"/>
</dbReference>
<comment type="catalytic activity">
    <reaction evidence="10">
        <text>tRNA(Arg) + L-arginine + ATP = L-arginyl-tRNA(Arg) + AMP + diphosphate</text>
        <dbReference type="Rhea" id="RHEA:20301"/>
        <dbReference type="Rhea" id="RHEA-COMP:9658"/>
        <dbReference type="Rhea" id="RHEA-COMP:9673"/>
        <dbReference type="ChEBI" id="CHEBI:30616"/>
        <dbReference type="ChEBI" id="CHEBI:32682"/>
        <dbReference type="ChEBI" id="CHEBI:33019"/>
        <dbReference type="ChEBI" id="CHEBI:78442"/>
        <dbReference type="ChEBI" id="CHEBI:78513"/>
        <dbReference type="ChEBI" id="CHEBI:456215"/>
        <dbReference type="EC" id="6.1.1.19"/>
    </reaction>
</comment>
<dbReference type="CDD" id="cd00671">
    <property type="entry name" value="ArgRS_core"/>
    <property type="match status" value="1"/>
</dbReference>
<dbReference type="PANTHER" id="PTHR11956:SF11">
    <property type="entry name" value="ARGININE--TRNA LIGASE, MITOCHONDRIAL-RELATED"/>
    <property type="match status" value="1"/>
</dbReference>
<dbReference type="GO" id="GO:0004814">
    <property type="term" value="F:arginine-tRNA ligase activity"/>
    <property type="evidence" value="ECO:0007669"/>
    <property type="project" value="UniProtKB-EC"/>
</dbReference>
<dbReference type="PRINTS" id="PR01038">
    <property type="entry name" value="TRNASYNTHARG"/>
</dbReference>
<organism evidence="15 16">
    <name type="scientific">Stichopus japonicus</name>
    <name type="common">Sea cucumber</name>
    <dbReference type="NCBI Taxonomy" id="307972"/>
    <lineage>
        <taxon>Eukaryota</taxon>
        <taxon>Metazoa</taxon>
        <taxon>Echinodermata</taxon>
        <taxon>Eleutherozoa</taxon>
        <taxon>Echinozoa</taxon>
        <taxon>Holothuroidea</taxon>
        <taxon>Aspidochirotacea</taxon>
        <taxon>Aspidochirotida</taxon>
        <taxon>Stichopodidae</taxon>
        <taxon>Apostichopus</taxon>
    </lineage>
</organism>
<comment type="function">
    <text evidence="11">Catalyzes the attachment of arginine to tRNA(Arg) in a two-step reaction: arginine is first activated by ATP to form Arg-AMP and then transferred to the acceptor end of tRNA(Arg).</text>
</comment>
<dbReference type="Gene3D" id="1.10.730.10">
    <property type="entry name" value="Isoleucyl-tRNA Synthetase, Domain 1"/>
    <property type="match status" value="1"/>
</dbReference>
<evidence type="ECO:0000313" key="16">
    <source>
        <dbReference type="Proteomes" id="UP000230750"/>
    </source>
</evidence>
<evidence type="ECO:0000259" key="14">
    <source>
        <dbReference type="SMART" id="SM00836"/>
    </source>
</evidence>
<dbReference type="Gene3D" id="3.30.1360.70">
    <property type="entry name" value="Arginyl tRNA synthetase N-terminal domain"/>
    <property type="match status" value="1"/>
</dbReference>
<dbReference type="EC" id="6.1.1.19" evidence="2"/>
<comment type="similarity">
    <text evidence="1 12">Belongs to the class-I aminoacyl-tRNA synthetase family.</text>
</comment>
<evidence type="ECO:0000256" key="13">
    <source>
        <dbReference type="SAM" id="SignalP"/>
    </source>
</evidence>
<dbReference type="InterPro" id="IPR008909">
    <property type="entry name" value="DALR_anticod-bd"/>
</dbReference>
<dbReference type="SUPFAM" id="SSF52374">
    <property type="entry name" value="Nucleotidylyl transferase"/>
    <property type="match status" value="1"/>
</dbReference>
<accession>A0A2G8LDV0</accession>
<dbReference type="InterPro" id="IPR036695">
    <property type="entry name" value="Arg-tRNA-synth_N_sf"/>
</dbReference>
<dbReference type="STRING" id="307972.A0A2G8LDV0"/>
<feature type="signal peptide" evidence="13">
    <location>
        <begin position="1"/>
        <end position="23"/>
    </location>
</feature>
<keyword evidence="5 12" id="KW-0067">ATP-binding</keyword>
<dbReference type="PANTHER" id="PTHR11956">
    <property type="entry name" value="ARGINYL-TRNA SYNTHETASE"/>
    <property type="match status" value="1"/>
</dbReference>
<evidence type="ECO:0000256" key="10">
    <source>
        <dbReference type="ARBA" id="ARBA00049339"/>
    </source>
</evidence>
<dbReference type="PROSITE" id="PS00178">
    <property type="entry name" value="AA_TRNA_LIGASE_I"/>
    <property type="match status" value="1"/>
</dbReference>
<evidence type="ECO:0000256" key="4">
    <source>
        <dbReference type="ARBA" id="ARBA00022741"/>
    </source>
</evidence>
<evidence type="ECO:0000256" key="12">
    <source>
        <dbReference type="RuleBase" id="RU363038"/>
    </source>
</evidence>
<protein>
    <recommendedName>
        <fullName evidence="9">Probable arginine--tRNA ligase, mitochondrial</fullName>
        <ecNumber evidence="2">6.1.1.19</ecNumber>
    </recommendedName>
    <alternativeName>
        <fullName evidence="8">Arginyl-tRNA synthetase</fullName>
    </alternativeName>
</protein>
<keyword evidence="6 12" id="KW-0648">Protein biosynthesis</keyword>
<dbReference type="EMBL" id="MRZV01000113">
    <property type="protein sequence ID" value="PIK58422.1"/>
    <property type="molecule type" value="Genomic_DNA"/>
</dbReference>
<evidence type="ECO:0000256" key="11">
    <source>
        <dbReference type="ARBA" id="ARBA00049595"/>
    </source>
</evidence>
<dbReference type="InterPro" id="IPR001412">
    <property type="entry name" value="aa-tRNA-synth_I_CS"/>
</dbReference>
<evidence type="ECO:0000256" key="1">
    <source>
        <dbReference type="ARBA" id="ARBA00005594"/>
    </source>
</evidence>
<comment type="caution">
    <text evidence="15">The sequence shown here is derived from an EMBL/GenBank/DDBJ whole genome shotgun (WGS) entry which is preliminary data.</text>
</comment>
<keyword evidence="13" id="KW-0732">Signal</keyword>
<keyword evidence="16" id="KW-1185">Reference proteome</keyword>
<gene>
    <name evidence="15" type="ORF">BSL78_04643</name>
</gene>
<feature type="chain" id="PRO_5013842785" description="Probable arginine--tRNA ligase, mitochondrial" evidence="13">
    <location>
        <begin position="24"/>
        <end position="592"/>
    </location>
</feature>
<dbReference type="GO" id="GO:0005524">
    <property type="term" value="F:ATP binding"/>
    <property type="evidence" value="ECO:0007669"/>
    <property type="project" value="UniProtKB-KW"/>
</dbReference>
<dbReference type="FunFam" id="3.40.50.620:FF:000058">
    <property type="entry name" value="Mitochondrial arginyl-tRNA synthetase"/>
    <property type="match status" value="1"/>
</dbReference>
<dbReference type="AlphaFoldDB" id="A0A2G8LDV0"/>
<evidence type="ECO:0000256" key="8">
    <source>
        <dbReference type="ARBA" id="ARBA00033033"/>
    </source>
</evidence>
<dbReference type="Pfam" id="PF00750">
    <property type="entry name" value="tRNA-synt_1d"/>
    <property type="match status" value="1"/>
</dbReference>
<dbReference type="Gene3D" id="3.40.50.620">
    <property type="entry name" value="HUPs"/>
    <property type="match status" value="1"/>
</dbReference>
<proteinExistence type="inferred from homology"/>
<keyword evidence="7 12" id="KW-0030">Aminoacyl-tRNA synthetase</keyword>
<feature type="domain" description="DALR anticodon binding" evidence="14">
    <location>
        <begin position="477"/>
        <end position="592"/>
    </location>
</feature>
<dbReference type="SUPFAM" id="SSF47323">
    <property type="entry name" value="Anticodon-binding domain of a subclass of class I aminoacyl-tRNA synthetases"/>
    <property type="match status" value="1"/>
</dbReference>
<evidence type="ECO:0000313" key="15">
    <source>
        <dbReference type="EMBL" id="PIK58422.1"/>
    </source>
</evidence>
<dbReference type="GO" id="GO:0005739">
    <property type="term" value="C:mitochondrion"/>
    <property type="evidence" value="ECO:0007669"/>
    <property type="project" value="TreeGrafter"/>
</dbReference>
<dbReference type="Pfam" id="PF05746">
    <property type="entry name" value="DALR_1"/>
    <property type="match status" value="1"/>
</dbReference>
<reference evidence="15 16" key="1">
    <citation type="journal article" date="2017" name="PLoS Biol.">
        <title>The sea cucumber genome provides insights into morphological evolution and visceral regeneration.</title>
        <authorList>
            <person name="Zhang X."/>
            <person name="Sun L."/>
            <person name="Yuan J."/>
            <person name="Sun Y."/>
            <person name="Gao Y."/>
            <person name="Zhang L."/>
            <person name="Li S."/>
            <person name="Dai H."/>
            <person name="Hamel J.F."/>
            <person name="Liu C."/>
            <person name="Yu Y."/>
            <person name="Liu S."/>
            <person name="Lin W."/>
            <person name="Guo K."/>
            <person name="Jin S."/>
            <person name="Xu P."/>
            <person name="Storey K.B."/>
            <person name="Huan P."/>
            <person name="Zhang T."/>
            <person name="Zhou Y."/>
            <person name="Zhang J."/>
            <person name="Lin C."/>
            <person name="Li X."/>
            <person name="Xing L."/>
            <person name="Huo D."/>
            <person name="Sun M."/>
            <person name="Wang L."/>
            <person name="Mercier A."/>
            <person name="Li F."/>
            <person name="Yang H."/>
            <person name="Xiang J."/>
        </authorList>
    </citation>
    <scope>NUCLEOTIDE SEQUENCE [LARGE SCALE GENOMIC DNA]</scope>
    <source>
        <strain evidence="15">Shaxun</strain>
        <tissue evidence="15">Muscle</tissue>
    </source>
</reference>
<dbReference type="GO" id="GO:0006420">
    <property type="term" value="P:arginyl-tRNA aminoacylation"/>
    <property type="evidence" value="ECO:0007669"/>
    <property type="project" value="InterPro"/>
</dbReference>
<dbReference type="InterPro" id="IPR001278">
    <property type="entry name" value="Arg-tRNA-ligase"/>
</dbReference>